<sequence>MEAAANDDPQNRNAGGHQGGPRPRERDGGQRRRESQPHNPGLSVSGVSDTQSESECSDHGELVRVVEETLMTSVVPEDRVPGIRRCHS</sequence>
<name>K1KXH1_9BACL</name>
<proteinExistence type="predicted"/>
<dbReference type="AlphaFoldDB" id="K1KXH1"/>
<gene>
    <name evidence="2" type="ORF">B857_03953</name>
</gene>
<comment type="caution">
    <text evidence="2">The sequence shown here is derived from an EMBL/GenBank/DDBJ whole genome shotgun (WGS) entry which is preliminary data.</text>
</comment>
<reference evidence="2 3" key="1">
    <citation type="journal article" date="2012" name="J. Bacteriol.">
        <title>Draft Genome Sequence of Bacillus isronensis Strain B3W22, Isolated from the Upper Atmosphere.</title>
        <authorList>
            <person name="Shivaji S."/>
            <person name="Ara S."/>
            <person name="Singh S.K."/>
            <person name="Bandi S."/>
            <person name="Singh A."/>
            <person name="Pinnaka A.K."/>
        </authorList>
    </citation>
    <scope>NUCLEOTIDE SEQUENCE [LARGE SCALE GENOMIC DNA]</scope>
    <source>
        <strain evidence="2 3">B3W22</strain>
    </source>
</reference>
<feature type="region of interest" description="Disordered" evidence="1">
    <location>
        <begin position="1"/>
        <end position="60"/>
    </location>
</feature>
<organism evidence="2 3">
    <name type="scientific">Solibacillus isronensis B3W22</name>
    <dbReference type="NCBI Taxonomy" id="1224748"/>
    <lineage>
        <taxon>Bacteria</taxon>
        <taxon>Bacillati</taxon>
        <taxon>Bacillota</taxon>
        <taxon>Bacilli</taxon>
        <taxon>Bacillales</taxon>
        <taxon>Caryophanaceae</taxon>
        <taxon>Solibacillus</taxon>
    </lineage>
</organism>
<dbReference type="EMBL" id="AMCK01000089">
    <property type="protein sequence ID" value="EKB43288.1"/>
    <property type="molecule type" value="Genomic_DNA"/>
</dbReference>
<evidence type="ECO:0000313" key="2">
    <source>
        <dbReference type="EMBL" id="EKB43288.1"/>
    </source>
</evidence>
<feature type="compositionally biased region" description="Basic and acidic residues" evidence="1">
    <location>
        <begin position="22"/>
        <end position="36"/>
    </location>
</feature>
<feature type="compositionally biased region" description="Polar residues" evidence="1">
    <location>
        <begin position="45"/>
        <end position="54"/>
    </location>
</feature>
<dbReference type="Proteomes" id="UP000004738">
    <property type="component" value="Unassembled WGS sequence"/>
</dbReference>
<evidence type="ECO:0000313" key="3">
    <source>
        <dbReference type="Proteomes" id="UP000004738"/>
    </source>
</evidence>
<accession>K1KXH1</accession>
<protein>
    <submittedName>
        <fullName evidence="2">Uncharacterized protein</fullName>
    </submittedName>
</protein>
<evidence type="ECO:0000256" key="1">
    <source>
        <dbReference type="SAM" id="MobiDB-lite"/>
    </source>
</evidence>
<keyword evidence="3" id="KW-1185">Reference proteome</keyword>